<dbReference type="GO" id="GO:0005524">
    <property type="term" value="F:ATP binding"/>
    <property type="evidence" value="ECO:0007669"/>
    <property type="project" value="UniProtKB-KW"/>
</dbReference>
<dbReference type="GO" id="GO:0005886">
    <property type="term" value="C:plasma membrane"/>
    <property type="evidence" value="ECO:0007669"/>
    <property type="project" value="TreeGrafter"/>
</dbReference>
<dbReference type="InterPro" id="IPR042099">
    <property type="entry name" value="ANL_N_sf"/>
</dbReference>
<dbReference type="InterPro" id="IPR000873">
    <property type="entry name" value="AMP-dep_synth/lig_dom"/>
</dbReference>
<gene>
    <name evidence="7" type="ORF">ASZ90_007676</name>
</gene>
<dbReference type="Pfam" id="PF13193">
    <property type="entry name" value="AMP-binding_C"/>
    <property type="match status" value="1"/>
</dbReference>
<keyword evidence="2 7" id="KW-0436">Ligase</keyword>
<keyword evidence="3" id="KW-0547">Nucleotide-binding</keyword>
<feature type="domain" description="AMP-dependent synthetase/ligase" evidence="5">
    <location>
        <begin position="19"/>
        <end position="371"/>
    </location>
</feature>
<sequence>MSNEFKEFPLFKSLWLKIKEPDKTALIIVNDDGSDERITYAGLFENTNRISRSLIKKGIGEGDTFAVVMRNHPEFIYCLSAALSIGAIVVPIDPRSRGAKLSFQIKNTKSKGIIISDEFIGNIKEIENDIKDVPVIGVTYKKHHRIPVDSAYPVLNEILEKENGSLPDKALPMNLKRPMQIIHTSGTTGDPKGVILRGQRLRDSALLGKIIYKYKDDDILYNGLSMTHGNCQSVTVFPALSKGITAVIGEKFTKSRIWDICRKYGCTSFSSLGGMMAGIYNEPPKPDDADNPVRVVISAGTPAAIWEDFEKRFNVKIHEWYAAVEGGLAHNPPGKGPVGSFGKPNFLMYRMKIVDENDKEVGPFIKGELISKMTFRPTKVDYFGKKKESDEKTKGGWLRSGDICHKDDKGFLYFDFRKGGGLRRQGDFIQPDYVEKIIGEHESVSEVCVYGVPALSGAPGESDLVAAVAPFPGKKIDVDSLYALCLKKLERNSVPSYFQIVDDIPKTITEKALDRVLKEQFRPDTPNVVDVQKLTSGKSK</sequence>
<dbReference type="GO" id="GO:0005324">
    <property type="term" value="F:long-chain fatty acid transmembrane transporter activity"/>
    <property type="evidence" value="ECO:0007669"/>
    <property type="project" value="TreeGrafter"/>
</dbReference>
<evidence type="ECO:0000313" key="7">
    <source>
        <dbReference type="EMBL" id="KUG22557.1"/>
    </source>
</evidence>
<accession>A0A0W8FNQ2</accession>
<evidence type="ECO:0000256" key="4">
    <source>
        <dbReference type="ARBA" id="ARBA00022840"/>
    </source>
</evidence>
<dbReference type="Pfam" id="PF00501">
    <property type="entry name" value="AMP-binding"/>
    <property type="match status" value="1"/>
</dbReference>
<dbReference type="EMBL" id="LNQE01000957">
    <property type="protein sequence ID" value="KUG22557.1"/>
    <property type="molecule type" value="Genomic_DNA"/>
</dbReference>
<dbReference type="InterPro" id="IPR020845">
    <property type="entry name" value="AMP-binding_CS"/>
</dbReference>
<dbReference type="SUPFAM" id="SSF56801">
    <property type="entry name" value="Acetyl-CoA synthetase-like"/>
    <property type="match status" value="1"/>
</dbReference>
<organism evidence="7">
    <name type="scientific">hydrocarbon metagenome</name>
    <dbReference type="NCBI Taxonomy" id="938273"/>
    <lineage>
        <taxon>unclassified sequences</taxon>
        <taxon>metagenomes</taxon>
        <taxon>ecological metagenomes</taxon>
    </lineage>
</organism>
<dbReference type="PROSITE" id="PS00455">
    <property type="entry name" value="AMP_BINDING"/>
    <property type="match status" value="1"/>
</dbReference>
<reference evidence="7" key="1">
    <citation type="journal article" date="2015" name="Proc. Natl. Acad. Sci. U.S.A.">
        <title>Networks of energetic and metabolic interactions define dynamics in microbial communities.</title>
        <authorList>
            <person name="Embree M."/>
            <person name="Liu J.K."/>
            <person name="Al-Bassam M.M."/>
            <person name="Zengler K."/>
        </authorList>
    </citation>
    <scope>NUCLEOTIDE SEQUENCE</scope>
</reference>
<dbReference type="InterPro" id="IPR045851">
    <property type="entry name" value="AMP-bd_C_sf"/>
</dbReference>
<comment type="similarity">
    <text evidence="1">Belongs to the ATP-dependent AMP-binding enzyme family.</text>
</comment>
<dbReference type="AlphaFoldDB" id="A0A0W8FNQ2"/>
<evidence type="ECO:0000256" key="1">
    <source>
        <dbReference type="ARBA" id="ARBA00006432"/>
    </source>
</evidence>
<proteinExistence type="inferred from homology"/>
<dbReference type="PANTHER" id="PTHR43107">
    <property type="entry name" value="LONG-CHAIN FATTY ACID TRANSPORT PROTEIN"/>
    <property type="match status" value="1"/>
</dbReference>
<evidence type="ECO:0000259" key="6">
    <source>
        <dbReference type="Pfam" id="PF13193"/>
    </source>
</evidence>
<keyword evidence="4" id="KW-0067">ATP-binding</keyword>
<name>A0A0W8FNQ2_9ZZZZ</name>
<dbReference type="PANTHER" id="PTHR43107:SF15">
    <property type="entry name" value="FATTY ACID TRANSPORT PROTEIN 3, ISOFORM A"/>
    <property type="match status" value="1"/>
</dbReference>
<protein>
    <submittedName>
        <fullName evidence="7">Long-chain-fatty-acid--coa ligase</fullName>
        <ecNumber evidence="7">6.2.1.3</ecNumber>
    </submittedName>
</protein>
<dbReference type="Gene3D" id="3.30.300.30">
    <property type="match status" value="1"/>
</dbReference>
<evidence type="ECO:0000256" key="2">
    <source>
        <dbReference type="ARBA" id="ARBA00022598"/>
    </source>
</evidence>
<dbReference type="GO" id="GO:0004467">
    <property type="term" value="F:long-chain fatty acid-CoA ligase activity"/>
    <property type="evidence" value="ECO:0007669"/>
    <property type="project" value="UniProtKB-EC"/>
</dbReference>
<evidence type="ECO:0000259" key="5">
    <source>
        <dbReference type="Pfam" id="PF00501"/>
    </source>
</evidence>
<dbReference type="GO" id="GO:0044539">
    <property type="term" value="P:long-chain fatty acid import into cell"/>
    <property type="evidence" value="ECO:0007669"/>
    <property type="project" value="TreeGrafter"/>
</dbReference>
<comment type="caution">
    <text evidence="7">The sequence shown here is derived from an EMBL/GenBank/DDBJ whole genome shotgun (WGS) entry which is preliminary data.</text>
</comment>
<evidence type="ECO:0000256" key="3">
    <source>
        <dbReference type="ARBA" id="ARBA00022741"/>
    </source>
</evidence>
<feature type="domain" description="AMP-binding enzyme C-terminal" evidence="6">
    <location>
        <begin position="434"/>
        <end position="511"/>
    </location>
</feature>
<dbReference type="InterPro" id="IPR025110">
    <property type="entry name" value="AMP-bd_C"/>
</dbReference>
<dbReference type="Gene3D" id="3.40.50.12780">
    <property type="entry name" value="N-terminal domain of ligase-like"/>
    <property type="match status" value="1"/>
</dbReference>
<dbReference type="EC" id="6.2.1.3" evidence="7"/>